<organism evidence="2 3">
    <name type="scientific">Sphingomonas aurantiaca</name>
    <dbReference type="NCBI Taxonomy" id="185949"/>
    <lineage>
        <taxon>Bacteria</taxon>
        <taxon>Pseudomonadati</taxon>
        <taxon>Pseudomonadota</taxon>
        <taxon>Alphaproteobacteria</taxon>
        <taxon>Sphingomonadales</taxon>
        <taxon>Sphingomonadaceae</taxon>
        <taxon>Sphingomonas</taxon>
    </lineage>
</organism>
<feature type="compositionally biased region" description="Low complexity" evidence="1">
    <location>
        <begin position="1"/>
        <end position="11"/>
    </location>
</feature>
<comment type="caution">
    <text evidence="2">The sequence shown here is derived from an EMBL/GenBank/DDBJ whole genome shotgun (WGS) entry which is preliminary data.</text>
</comment>
<gene>
    <name evidence="2" type="ORF">C8J26_3193</name>
</gene>
<proteinExistence type="predicted"/>
<protein>
    <submittedName>
        <fullName evidence="2">Uncharacterized protein</fullName>
    </submittedName>
</protein>
<name>A0A2T5GHR8_9SPHN</name>
<evidence type="ECO:0000256" key="1">
    <source>
        <dbReference type="SAM" id="MobiDB-lite"/>
    </source>
</evidence>
<feature type="compositionally biased region" description="Basic and acidic residues" evidence="1">
    <location>
        <begin position="79"/>
        <end position="90"/>
    </location>
</feature>
<dbReference type="AlphaFoldDB" id="A0A2T5GHR8"/>
<evidence type="ECO:0000313" key="2">
    <source>
        <dbReference type="EMBL" id="PTQ58871.1"/>
    </source>
</evidence>
<sequence>MLLARQAAQRSGGRRHGDRTTPYAREADPISDVRDCPVSSAFTEASVDQLFHAGIALLGRCPRGSQSGPLAGGRRRRELHQEQRHSRECQKLPQSSLRTRNKQPCNRNPRSLTPTNPRSASQPETISRKAPPRAAPITCRFVCSMKSVRDCPIPKLLLEVKSGNHPIKQMTEFIDSNLPPVRRISGERSSVTPHRIIYGSLRYLSGLPTYAVR</sequence>
<feature type="region of interest" description="Disordered" evidence="1">
    <location>
        <begin position="62"/>
        <end position="131"/>
    </location>
</feature>
<keyword evidence="3" id="KW-1185">Reference proteome</keyword>
<feature type="compositionally biased region" description="Polar residues" evidence="1">
    <location>
        <begin position="92"/>
        <end position="125"/>
    </location>
</feature>
<accession>A0A2T5GHR8</accession>
<dbReference type="Proteomes" id="UP000244189">
    <property type="component" value="Unassembled WGS sequence"/>
</dbReference>
<reference evidence="2 3" key="1">
    <citation type="submission" date="2018-04" db="EMBL/GenBank/DDBJ databases">
        <title>Genomic Encyclopedia of Type Strains, Phase III (KMG-III): the genomes of soil and plant-associated and newly described type strains.</title>
        <authorList>
            <person name="Whitman W."/>
        </authorList>
    </citation>
    <scope>NUCLEOTIDE SEQUENCE [LARGE SCALE GENOMIC DNA]</scope>
    <source>
        <strain evidence="2 3">MA101b</strain>
    </source>
</reference>
<feature type="region of interest" description="Disordered" evidence="1">
    <location>
        <begin position="1"/>
        <end position="31"/>
    </location>
</feature>
<evidence type="ECO:0000313" key="3">
    <source>
        <dbReference type="Proteomes" id="UP000244189"/>
    </source>
</evidence>
<dbReference type="EMBL" id="QAOG01000006">
    <property type="protein sequence ID" value="PTQ58871.1"/>
    <property type="molecule type" value="Genomic_DNA"/>
</dbReference>